<protein>
    <submittedName>
        <fullName evidence="3">Putative methyltransferase</fullName>
    </submittedName>
</protein>
<reference evidence="3 4" key="1">
    <citation type="submission" date="2016-12" db="EMBL/GenBank/DDBJ databases">
        <title>The genome of dimorphic prosthecate Glycocaulis alkaliphilus 6b-8t, isolated from crude oil dictates its adaptability in petroleum environments.</title>
        <authorList>
            <person name="Wu X.-L."/>
            <person name="Geng S."/>
        </authorList>
    </citation>
    <scope>NUCLEOTIDE SEQUENCE [LARGE SCALE GENOMIC DNA]</scope>
    <source>
        <strain evidence="3 4">6B-8</strain>
    </source>
</reference>
<evidence type="ECO:0000256" key="1">
    <source>
        <dbReference type="ARBA" id="ARBA00022603"/>
    </source>
</evidence>
<keyword evidence="2 3" id="KW-0808">Transferase</keyword>
<name>A0A3T0E7U9_9PROT</name>
<dbReference type="EMBL" id="CP018911">
    <property type="protein sequence ID" value="AZU03485.1"/>
    <property type="molecule type" value="Genomic_DNA"/>
</dbReference>
<dbReference type="InterPro" id="IPR004398">
    <property type="entry name" value="RNA_MeTrfase_RsmD"/>
</dbReference>
<dbReference type="InterPro" id="IPR029063">
    <property type="entry name" value="SAM-dependent_MTases_sf"/>
</dbReference>
<proteinExistence type="predicted"/>
<sequence length="186" mass="19999">MRIIAGSHKGRALSAPKGRKTRPTADRTRESIFNKLAHASWSDGLENKRVIDLFAGSGALGFEAMSRGAAFCLFVETDAGARGAIRDNVEALQLWATTRLHRRDATAMGPKPANLGPPFDLVFLDPPYGKGLGELALSRLLDGGWLSPGAIAVLEVGIDETPETPGWDRLDEGEYGAARVVYLKRG</sequence>
<dbReference type="Pfam" id="PF03602">
    <property type="entry name" value="Cons_hypoth95"/>
    <property type="match status" value="1"/>
</dbReference>
<organism evidence="3 4">
    <name type="scientific">Glycocaulis alkaliphilus</name>
    <dbReference type="NCBI Taxonomy" id="1434191"/>
    <lineage>
        <taxon>Bacteria</taxon>
        <taxon>Pseudomonadati</taxon>
        <taxon>Pseudomonadota</taxon>
        <taxon>Alphaproteobacteria</taxon>
        <taxon>Maricaulales</taxon>
        <taxon>Maricaulaceae</taxon>
        <taxon>Glycocaulis</taxon>
    </lineage>
</organism>
<dbReference type="PIRSF" id="PIRSF004553">
    <property type="entry name" value="CHP00095"/>
    <property type="match status" value="1"/>
</dbReference>
<dbReference type="SUPFAM" id="SSF53335">
    <property type="entry name" value="S-adenosyl-L-methionine-dependent methyltransferases"/>
    <property type="match status" value="1"/>
</dbReference>
<dbReference type="RefSeq" id="WP_127565862.1">
    <property type="nucleotide sequence ID" value="NZ_BMFB01000002.1"/>
</dbReference>
<dbReference type="GO" id="GO:0008168">
    <property type="term" value="F:methyltransferase activity"/>
    <property type="evidence" value="ECO:0007669"/>
    <property type="project" value="UniProtKB-KW"/>
</dbReference>
<dbReference type="Proteomes" id="UP000286954">
    <property type="component" value="Chromosome"/>
</dbReference>
<keyword evidence="4" id="KW-1185">Reference proteome</keyword>
<dbReference type="GO" id="GO:0031167">
    <property type="term" value="P:rRNA methylation"/>
    <property type="evidence" value="ECO:0007669"/>
    <property type="project" value="InterPro"/>
</dbReference>
<gene>
    <name evidence="3" type="ORF">X907_0945</name>
</gene>
<dbReference type="AlphaFoldDB" id="A0A3T0E7U9"/>
<evidence type="ECO:0000313" key="3">
    <source>
        <dbReference type="EMBL" id="AZU03485.1"/>
    </source>
</evidence>
<evidence type="ECO:0000313" key="4">
    <source>
        <dbReference type="Proteomes" id="UP000286954"/>
    </source>
</evidence>
<keyword evidence="1 3" id="KW-0489">Methyltransferase</keyword>
<dbReference type="PANTHER" id="PTHR43542:SF1">
    <property type="entry name" value="METHYLTRANSFERASE"/>
    <property type="match status" value="1"/>
</dbReference>
<dbReference type="PANTHER" id="PTHR43542">
    <property type="entry name" value="METHYLTRANSFERASE"/>
    <property type="match status" value="1"/>
</dbReference>
<dbReference type="InterPro" id="IPR002052">
    <property type="entry name" value="DNA_methylase_N6_adenine_CS"/>
</dbReference>
<dbReference type="Gene3D" id="3.40.50.150">
    <property type="entry name" value="Vaccinia Virus protein VP39"/>
    <property type="match status" value="1"/>
</dbReference>
<dbReference type="GO" id="GO:0003676">
    <property type="term" value="F:nucleic acid binding"/>
    <property type="evidence" value="ECO:0007669"/>
    <property type="project" value="InterPro"/>
</dbReference>
<dbReference type="CDD" id="cd02440">
    <property type="entry name" value="AdoMet_MTases"/>
    <property type="match status" value="1"/>
</dbReference>
<dbReference type="KEGG" id="gak:X907_0945"/>
<accession>A0A3T0E7U9</accession>
<dbReference type="OrthoDB" id="9803017at2"/>
<dbReference type="NCBIfam" id="TIGR00095">
    <property type="entry name" value="16S rRNA (guanine(966)-N(2))-methyltransferase RsmD"/>
    <property type="match status" value="1"/>
</dbReference>
<dbReference type="PROSITE" id="PS00092">
    <property type="entry name" value="N6_MTASE"/>
    <property type="match status" value="1"/>
</dbReference>
<evidence type="ECO:0000256" key="2">
    <source>
        <dbReference type="ARBA" id="ARBA00022679"/>
    </source>
</evidence>